<feature type="chain" id="PRO_5046831888" evidence="4">
    <location>
        <begin position="23"/>
        <end position="635"/>
    </location>
</feature>
<dbReference type="PANTHER" id="PTHR42834">
    <property type="entry name" value="ENDONUCLEASE/EXONUCLEASE/PHOSPHATASE FAMILY PROTEIN (AFU_ORTHOLOGUE AFUA_3G09210)"/>
    <property type="match status" value="1"/>
</dbReference>
<keyword evidence="3" id="KW-0106">Calcium</keyword>
<dbReference type="InterPro" id="IPR036415">
    <property type="entry name" value="Lamin_tail_dom_sf"/>
</dbReference>
<proteinExistence type="predicted"/>
<evidence type="ECO:0000256" key="1">
    <source>
        <dbReference type="ARBA" id="ARBA00022729"/>
    </source>
</evidence>
<name>A0ABW0E590_9BACT</name>
<dbReference type="PROSITE" id="PS51841">
    <property type="entry name" value="LTD"/>
    <property type="match status" value="1"/>
</dbReference>
<evidence type="ECO:0000256" key="2">
    <source>
        <dbReference type="ARBA" id="ARBA00022737"/>
    </source>
</evidence>
<evidence type="ECO:0000256" key="3">
    <source>
        <dbReference type="ARBA" id="ARBA00022837"/>
    </source>
</evidence>
<keyword evidence="7" id="KW-1185">Reference proteome</keyword>
<evidence type="ECO:0000313" key="7">
    <source>
        <dbReference type="Proteomes" id="UP001596161"/>
    </source>
</evidence>
<accession>A0ABW0E590</accession>
<dbReference type="InterPro" id="IPR003644">
    <property type="entry name" value="Calx_beta"/>
</dbReference>
<evidence type="ECO:0000313" key="6">
    <source>
        <dbReference type="EMBL" id="MFC5269423.1"/>
    </source>
</evidence>
<dbReference type="InterPro" id="IPR038081">
    <property type="entry name" value="CalX-like_sf"/>
</dbReference>
<dbReference type="InterPro" id="IPR026444">
    <property type="entry name" value="Secre_tail"/>
</dbReference>
<keyword evidence="2" id="KW-0677">Repeat</keyword>
<dbReference type="SUPFAM" id="SSF141072">
    <property type="entry name" value="CalX-like"/>
    <property type="match status" value="1"/>
</dbReference>
<sequence length="635" mass="65709">MIQNYFKKLGVMALVLSGTTLAASEVQAQTTGCSDLFFSEYVEGGTGNGSKAIEIYNPTNAAIALTGYSVKLYTNGSATATATLPLTGTLASGDVYIIANSGSNATLLTAADIQVSGSGGTNVANHNGDDAIALVKMVGTTEVFVDIFGNIGCDPGSDWNVATTTKSTANRVLRRKATITGGVTTPPSNTPCDFPTLAAEWDDFIDTDYTNFGSHTSSCISAPTGPSIAFAASVATVAENVAGGTHTVSVNISNPNPTAAASVDVALATTGTATAGTDFTFTGSTLNWAAGDNTPKTVTVTIIDDAILEQNETVVLTLSNPSTGITLGTSTFTLTIQENEVAPVPTYTVTQIDNNDPTTFLPDSLGVKVRVYGTLYGDNQRTAGSGLQLTLIDNTGGIGIFTTSAAIVPATAPVEGDSVYVVGTVGHFNGLTQIVLDSIEVLAKNRTLIQPAVVTVLDESTESELITLANPLTLVDPTEWTNAGPGFTVKVTDGTNTYDMRIGANSDLFSAPAPTGTFVLTGIGGQFDNSDPRDEGYQIVPRRLTDIRDVTGISENLNNAISIYPNPVANLLKLNLSAVNTKNAVISVVNALGQVVANVPANATELNVTNFPAGVYSLRIATQQGVAVKRFVKIN</sequence>
<dbReference type="InterPro" id="IPR001322">
    <property type="entry name" value="Lamin_tail_dom"/>
</dbReference>
<protein>
    <submittedName>
        <fullName evidence="6">Lamin tail domain-containing protein</fullName>
    </submittedName>
</protein>
<keyword evidence="1 4" id="KW-0732">Signal</keyword>
<dbReference type="Pfam" id="PF00932">
    <property type="entry name" value="LTD"/>
    <property type="match status" value="1"/>
</dbReference>
<comment type="caution">
    <text evidence="6">The sequence shown here is derived from an EMBL/GenBank/DDBJ whole genome shotgun (WGS) entry which is preliminary data.</text>
</comment>
<dbReference type="NCBIfam" id="TIGR04183">
    <property type="entry name" value="Por_Secre_tail"/>
    <property type="match status" value="1"/>
</dbReference>
<evidence type="ECO:0000256" key="4">
    <source>
        <dbReference type="SAM" id="SignalP"/>
    </source>
</evidence>
<dbReference type="EMBL" id="JBHSKT010000001">
    <property type="protein sequence ID" value="MFC5269423.1"/>
    <property type="molecule type" value="Genomic_DNA"/>
</dbReference>
<dbReference type="SMART" id="SM00237">
    <property type="entry name" value="Calx_beta"/>
    <property type="match status" value="1"/>
</dbReference>
<dbReference type="SUPFAM" id="SSF74853">
    <property type="entry name" value="Lamin A/C globular tail domain"/>
    <property type="match status" value="1"/>
</dbReference>
<dbReference type="Gene3D" id="2.60.40.2030">
    <property type="match status" value="1"/>
</dbReference>
<feature type="domain" description="LTD" evidence="5">
    <location>
        <begin position="22"/>
        <end position="187"/>
    </location>
</feature>
<dbReference type="PANTHER" id="PTHR42834:SF1">
    <property type="entry name" value="ENDONUCLEASE_EXONUCLEASE_PHOSPHATASE FAMILY PROTEIN (AFU_ORTHOLOGUE AFUA_3G09210)"/>
    <property type="match status" value="1"/>
</dbReference>
<feature type="signal peptide" evidence="4">
    <location>
        <begin position="1"/>
        <end position="22"/>
    </location>
</feature>
<organism evidence="6 7">
    <name type="scientific">Adhaeribacter terreus</name>
    <dbReference type="NCBI Taxonomy" id="529703"/>
    <lineage>
        <taxon>Bacteria</taxon>
        <taxon>Pseudomonadati</taxon>
        <taxon>Bacteroidota</taxon>
        <taxon>Cytophagia</taxon>
        <taxon>Cytophagales</taxon>
        <taxon>Hymenobacteraceae</taxon>
        <taxon>Adhaeribacter</taxon>
    </lineage>
</organism>
<dbReference type="Pfam" id="PF18962">
    <property type="entry name" value="Por_Secre_tail"/>
    <property type="match status" value="1"/>
</dbReference>
<reference evidence="7" key="1">
    <citation type="journal article" date="2019" name="Int. J. Syst. Evol. Microbiol.">
        <title>The Global Catalogue of Microorganisms (GCM) 10K type strain sequencing project: providing services to taxonomists for standard genome sequencing and annotation.</title>
        <authorList>
            <consortium name="The Broad Institute Genomics Platform"/>
            <consortium name="The Broad Institute Genome Sequencing Center for Infectious Disease"/>
            <person name="Wu L."/>
            <person name="Ma J."/>
        </authorList>
    </citation>
    <scope>NUCLEOTIDE SEQUENCE [LARGE SCALE GENOMIC DNA]</scope>
    <source>
        <strain evidence="7">KACC 12602</strain>
    </source>
</reference>
<dbReference type="RefSeq" id="WP_378015799.1">
    <property type="nucleotide sequence ID" value="NZ_JBHSKT010000001.1"/>
</dbReference>
<dbReference type="Proteomes" id="UP001596161">
    <property type="component" value="Unassembled WGS sequence"/>
</dbReference>
<gene>
    <name evidence="6" type="ORF">ACFPIB_02295</name>
</gene>
<evidence type="ECO:0000259" key="5">
    <source>
        <dbReference type="PROSITE" id="PS51841"/>
    </source>
</evidence>
<dbReference type="Pfam" id="PF03160">
    <property type="entry name" value="Calx-beta"/>
    <property type="match status" value="1"/>
</dbReference>